<name>A0A8X8CRD3_POPTO</name>
<organism evidence="2 3">
    <name type="scientific">Populus tomentosa</name>
    <name type="common">Chinese white poplar</name>
    <dbReference type="NCBI Taxonomy" id="118781"/>
    <lineage>
        <taxon>Eukaryota</taxon>
        <taxon>Viridiplantae</taxon>
        <taxon>Streptophyta</taxon>
        <taxon>Embryophyta</taxon>
        <taxon>Tracheophyta</taxon>
        <taxon>Spermatophyta</taxon>
        <taxon>Magnoliopsida</taxon>
        <taxon>eudicotyledons</taxon>
        <taxon>Gunneridae</taxon>
        <taxon>Pentapetalae</taxon>
        <taxon>rosids</taxon>
        <taxon>fabids</taxon>
        <taxon>Malpighiales</taxon>
        <taxon>Salicaceae</taxon>
        <taxon>Saliceae</taxon>
        <taxon>Populus</taxon>
    </lineage>
</organism>
<evidence type="ECO:0000313" key="2">
    <source>
        <dbReference type="EMBL" id="KAG6763447.1"/>
    </source>
</evidence>
<accession>A0A8X8CRD3</accession>
<keyword evidence="3" id="KW-1185">Reference proteome</keyword>
<evidence type="ECO:0000313" key="3">
    <source>
        <dbReference type="Proteomes" id="UP000886885"/>
    </source>
</evidence>
<feature type="compositionally biased region" description="Polar residues" evidence="1">
    <location>
        <begin position="52"/>
        <end position="62"/>
    </location>
</feature>
<dbReference type="OrthoDB" id="1922241at2759"/>
<dbReference type="EMBL" id="JAAWWB010000016">
    <property type="protein sequence ID" value="KAG6763447.1"/>
    <property type="molecule type" value="Genomic_DNA"/>
</dbReference>
<proteinExistence type="predicted"/>
<dbReference type="PANTHER" id="PTHR36789">
    <property type="entry name" value="TRANSMEMBRANE PROTEIN"/>
    <property type="match status" value="1"/>
</dbReference>
<feature type="region of interest" description="Disordered" evidence="1">
    <location>
        <begin position="52"/>
        <end position="89"/>
    </location>
</feature>
<sequence length="210" mass="23411">MDKMIGLNSFLHPKIPSSSRIPLLHIQPNLPLPSFPLKISKKTHLRFLLSAQTNNSSSNPTQEPKEPAQEINYESSNNNGGGSDLNKDQPPPLINIKWGDLLLNPNPDNILAVGLTGILFFLGDFLDSCNNFLNFVCQCWFFELPSGSAAQSSCRFLCRNLGVEHLDGQKRVRVAKFEEGNIISSFQDCTLLLMGRFLWLILEPNSSRVA</sequence>
<gene>
    <name evidence="2" type="ORF">POTOM_030863</name>
</gene>
<protein>
    <submittedName>
        <fullName evidence="2">Uncharacterized protein</fullName>
    </submittedName>
</protein>
<dbReference type="PANTHER" id="PTHR36789:SF1">
    <property type="entry name" value="TRANSMEMBRANE PROTEIN"/>
    <property type="match status" value="1"/>
</dbReference>
<reference evidence="2" key="1">
    <citation type="journal article" date="2020" name="bioRxiv">
        <title>Hybrid origin of Populus tomentosa Carr. identified through genome sequencing and phylogenomic analysis.</title>
        <authorList>
            <person name="An X."/>
            <person name="Gao K."/>
            <person name="Chen Z."/>
            <person name="Li J."/>
            <person name="Yang X."/>
            <person name="Yang X."/>
            <person name="Zhou J."/>
            <person name="Guo T."/>
            <person name="Zhao T."/>
            <person name="Huang S."/>
            <person name="Miao D."/>
            <person name="Khan W.U."/>
            <person name="Rao P."/>
            <person name="Ye M."/>
            <person name="Lei B."/>
            <person name="Liao W."/>
            <person name="Wang J."/>
            <person name="Ji L."/>
            <person name="Li Y."/>
            <person name="Guo B."/>
            <person name="Mustafa N.S."/>
            <person name="Li S."/>
            <person name="Yun Q."/>
            <person name="Keller S.R."/>
            <person name="Mao J."/>
            <person name="Zhang R."/>
            <person name="Strauss S.H."/>
        </authorList>
    </citation>
    <scope>NUCLEOTIDE SEQUENCE</scope>
    <source>
        <strain evidence="2">GM15</strain>
        <tissue evidence="2">Leaf</tissue>
    </source>
</reference>
<dbReference type="AlphaFoldDB" id="A0A8X8CRD3"/>
<comment type="caution">
    <text evidence="2">The sequence shown here is derived from an EMBL/GenBank/DDBJ whole genome shotgun (WGS) entry which is preliminary data.</text>
</comment>
<dbReference type="Proteomes" id="UP000886885">
    <property type="component" value="Chromosome 8D"/>
</dbReference>
<evidence type="ECO:0000256" key="1">
    <source>
        <dbReference type="SAM" id="MobiDB-lite"/>
    </source>
</evidence>